<dbReference type="InterPro" id="IPR004358">
    <property type="entry name" value="Sig_transdc_His_kin-like_C"/>
</dbReference>
<dbReference type="InterPro" id="IPR050482">
    <property type="entry name" value="Sensor_HK_TwoCompSys"/>
</dbReference>
<dbReference type="Proteomes" id="UP000199515">
    <property type="component" value="Unassembled WGS sequence"/>
</dbReference>
<keyword evidence="13" id="KW-0408">Iron</keyword>
<evidence type="ECO:0000256" key="18">
    <source>
        <dbReference type="SAM" id="Phobius"/>
    </source>
</evidence>
<dbReference type="STRING" id="589385.SAMN05421504_106508"/>
<comment type="subcellular location">
    <subcellularLocation>
        <location evidence="3">Cytoplasm</location>
    </subcellularLocation>
</comment>
<feature type="transmembrane region" description="Helical" evidence="18">
    <location>
        <begin position="265"/>
        <end position="282"/>
    </location>
</feature>
<evidence type="ECO:0000256" key="9">
    <source>
        <dbReference type="ARBA" id="ARBA00022679"/>
    </source>
</evidence>
<evidence type="ECO:0000256" key="12">
    <source>
        <dbReference type="ARBA" id="ARBA00022840"/>
    </source>
</evidence>
<dbReference type="EMBL" id="FNON01000006">
    <property type="protein sequence ID" value="SDY72101.1"/>
    <property type="molecule type" value="Genomic_DNA"/>
</dbReference>
<keyword evidence="7" id="KW-0963">Cytoplasm</keyword>
<evidence type="ECO:0000256" key="8">
    <source>
        <dbReference type="ARBA" id="ARBA00022553"/>
    </source>
</evidence>
<keyword evidence="21" id="KW-1185">Reference proteome</keyword>
<dbReference type="GO" id="GO:0005737">
    <property type="term" value="C:cytoplasm"/>
    <property type="evidence" value="ECO:0007669"/>
    <property type="project" value="UniProtKB-SubCell"/>
</dbReference>
<evidence type="ECO:0000256" key="3">
    <source>
        <dbReference type="ARBA" id="ARBA00004496"/>
    </source>
</evidence>
<protein>
    <recommendedName>
        <fullName evidence="5">Oxygen sensor histidine kinase NreB</fullName>
        <ecNumber evidence="4">2.7.13.3</ecNumber>
    </recommendedName>
    <alternativeName>
        <fullName evidence="17">Nitrogen regulation protein B</fullName>
    </alternativeName>
</protein>
<dbReference type="GO" id="GO:0046983">
    <property type="term" value="F:protein dimerization activity"/>
    <property type="evidence" value="ECO:0007669"/>
    <property type="project" value="InterPro"/>
</dbReference>
<sequence length="748" mass="80292">MFDSGGRWPRDSVAVMLLSLAFLAIAVAGIAWRAAAPSDGTKINVGDSVTSTEAVTVQAIVADTPLKVGDRIVAIDGRKPEDAASHGIGGPSVEAGQVLRYDIIRDGRAQSIDVTLREYPVLASVVRGWPSLLVNVVLLGTALVIFLVRPRDQAAHAAILPSSIGAATLAWSGYFQLQALDLVAGTQFWRWWGGQLTFALLWGGILHFALAFPETSSYRHYRRAVIAGYAGSIACYALVAAFALIALDNPLAKLAVAGSPALPAVAIYPALIVVTLVTRYVRTRDPLVRRRMRWAAAAVAGGALIYLFVWILPAAIFGSPPFPIQYQTLTFLPIPLAVTVAILRHKALNIDVVLSRSLVYGTLSVGLVGLYIGVVTVLSQAFPPMDRLWQQAIAAAAIAIAVQPLRAWLQSIINRRLFGERTDPYHVVSSLAKRLEGVRAPAQQLDAMVETIGTQLRLSYVAIELDRARGSEKAASFGEPTAESHRLPLTYQGELVGQLVIARRGQREVLGRKERSVLAEVALHAGTVVHTARLTADLTRSRDRLVSAREEERRRLLRELHDGVGPTLAAVTLGLHAGRRSLPAGTTAEPLLERLQQTLSGAITEIRRLAHDLRPPALESLGLLGAVEEYIGSVDGHGMAITLETPQELPPMPPAVDVAAYRIICESLTNVTRHARANNCTVRIQAGSELLLEVIDDGVGIREHGGGGIGLGSMRERATELGGEFKAEKMTSGGTRIRATLPLPGDSK</sequence>
<dbReference type="InterPro" id="IPR036034">
    <property type="entry name" value="PDZ_sf"/>
</dbReference>
<comment type="cofactor">
    <cofactor evidence="2">
        <name>[4Fe-4S] cluster</name>
        <dbReference type="ChEBI" id="CHEBI:49883"/>
    </cofactor>
</comment>
<accession>A0A1H3M5U7</accession>
<evidence type="ECO:0000259" key="19">
    <source>
        <dbReference type="SMART" id="SM00387"/>
    </source>
</evidence>
<dbReference type="PRINTS" id="PR00344">
    <property type="entry name" value="BCTRLSENSOR"/>
</dbReference>
<feature type="transmembrane region" description="Helical" evidence="18">
    <location>
        <begin position="155"/>
        <end position="177"/>
    </location>
</feature>
<feature type="transmembrane region" description="Helical" evidence="18">
    <location>
        <begin position="324"/>
        <end position="345"/>
    </location>
</feature>
<feature type="transmembrane region" description="Helical" evidence="18">
    <location>
        <begin position="224"/>
        <end position="245"/>
    </location>
</feature>
<evidence type="ECO:0000256" key="13">
    <source>
        <dbReference type="ARBA" id="ARBA00023004"/>
    </source>
</evidence>
<dbReference type="EC" id="2.7.13.3" evidence="4"/>
<comment type="function">
    <text evidence="16">Member of the two-component regulatory system NreB/NreC involved in the control of dissimilatory nitrate/nitrite reduction in response to oxygen. NreB functions as a direct oxygen sensor histidine kinase which is autophosphorylated, in the absence of oxygen, probably at the conserved histidine residue, and transfers its phosphate group probably to a conserved aspartate residue of NreC. NreB/NreC activates the expression of the nitrate (narGHJI) and nitrite (nir) reductase operons, as well as the putative nitrate transporter gene narT.</text>
</comment>
<keyword evidence="14" id="KW-0902">Two-component regulatory system</keyword>
<keyword evidence="18" id="KW-0472">Membrane</keyword>
<dbReference type="GO" id="GO:0005524">
    <property type="term" value="F:ATP binding"/>
    <property type="evidence" value="ECO:0007669"/>
    <property type="project" value="UniProtKB-KW"/>
</dbReference>
<evidence type="ECO:0000256" key="10">
    <source>
        <dbReference type="ARBA" id="ARBA00022741"/>
    </source>
</evidence>
<evidence type="ECO:0000256" key="11">
    <source>
        <dbReference type="ARBA" id="ARBA00022777"/>
    </source>
</evidence>
<dbReference type="InterPro" id="IPR036890">
    <property type="entry name" value="HATPase_C_sf"/>
</dbReference>
<keyword evidence="9" id="KW-0808">Transferase</keyword>
<feature type="transmembrane region" description="Helical" evidence="18">
    <location>
        <begin position="12"/>
        <end position="32"/>
    </location>
</feature>
<evidence type="ECO:0000256" key="1">
    <source>
        <dbReference type="ARBA" id="ARBA00000085"/>
    </source>
</evidence>
<evidence type="ECO:0000256" key="7">
    <source>
        <dbReference type="ARBA" id="ARBA00022490"/>
    </source>
</evidence>
<name>A0A1H3M5U7_9PSEU</name>
<dbReference type="AlphaFoldDB" id="A0A1H3M5U7"/>
<dbReference type="InterPro" id="IPR003594">
    <property type="entry name" value="HATPase_dom"/>
</dbReference>
<evidence type="ECO:0000256" key="2">
    <source>
        <dbReference type="ARBA" id="ARBA00001966"/>
    </source>
</evidence>
<dbReference type="Pfam" id="PF02518">
    <property type="entry name" value="HATPase_c"/>
    <property type="match status" value="1"/>
</dbReference>
<gene>
    <name evidence="20" type="ORF">SAMN05421504_106508</name>
</gene>
<feature type="transmembrane region" description="Helical" evidence="18">
    <location>
        <begin position="129"/>
        <end position="148"/>
    </location>
</feature>
<dbReference type="RefSeq" id="WP_091294074.1">
    <property type="nucleotide sequence ID" value="NZ_FNON01000006.1"/>
</dbReference>
<keyword evidence="15" id="KW-0411">Iron-sulfur</keyword>
<evidence type="ECO:0000313" key="21">
    <source>
        <dbReference type="Proteomes" id="UP000199515"/>
    </source>
</evidence>
<evidence type="ECO:0000256" key="5">
    <source>
        <dbReference type="ARBA" id="ARBA00017322"/>
    </source>
</evidence>
<keyword evidence="12" id="KW-0067">ATP-binding</keyword>
<dbReference type="GO" id="GO:0016020">
    <property type="term" value="C:membrane"/>
    <property type="evidence" value="ECO:0007669"/>
    <property type="project" value="InterPro"/>
</dbReference>
<keyword evidence="18" id="KW-0812">Transmembrane</keyword>
<reference evidence="20 21" key="1">
    <citation type="submission" date="2016-10" db="EMBL/GenBank/DDBJ databases">
        <authorList>
            <person name="de Groot N.N."/>
        </authorList>
    </citation>
    <scope>NUCLEOTIDE SEQUENCE [LARGE SCALE GENOMIC DNA]</scope>
    <source>
        <strain evidence="20 21">CPCC 202699</strain>
    </source>
</reference>
<dbReference type="SUPFAM" id="SSF55874">
    <property type="entry name" value="ATPase domain of HSP90 chaperone/DNA topoisomerase II/histidine kinase"/>
    <property type="match status" value="1"/>
</dbReference>
<keyword evidence="15" id="KW-0479">Metal-binding</keyword>
<feature type="domain" description="Histidine kinase/HSP90-like ATPase" evidence="19">
    <location>
        <begin position="655"/>
        <end position="745"/>
    </location>
</feature>
<dbReference type="Gene3D" id="3.30.565.10">
    <property type="entry name" value="Histidine kinase-like ATPase, C-terminal domain"/>
    <property type="match status" value="1"/>
</dbReference>
<keyword evidence="10" id="KW-0547">Nucleotide-binding</keyword>
<evidence type="ECO:0000256" key="6">
    <source>
        <dbReference type="ARBA" id="ARBA00022485"/>
    </source>
</evidence>
<dbReference type="SUPFAM" id="SSF50156">
    <property type="entry name" value="PDZ domain-like"/>
    <property type="match status" value="1"/>
</dbReference>
<dbReference type="SMART" id="SM00387">
    <property type="entry name" value="HATPase_c"/>
    <property type="match status" value="1"/>
</dbReference>
<dbReference type="OrthoDB" id="227596at2"/>
<keyword evidence="6" id="KW-0004">4Fe-4S</keyword>
<evidence type="ECO:0000256" key="14">
    <source>
        <dbReference type="ARBA" id="ARBA00023012"/>
    </source>
</evidence>
<dbReference type="GO" id="GO:0000155">
    <property type="term" value="F:phosphorelay sensor kinase activity"/>
    <property type="evidence" value="ECO:0007669"/>
    <property type="project" value="InterPro"/>
</dbReference>
<feature type="transmembrane region" description="Helical" evidence="18">
    <location>
        <begin position="189"/>
        <end position="212"/>
    </location>
</feature>
<dbReference type="GO" id="GO:0051539">
    <property type="term" value="F:4 iron, 4 sulfur cluster binding"/>
    <property type="evidence" value="ECO:0007669"/>
    <property type="project" value="UniProtKB-KW"/>
</dbReference>
<feature type="transmembrane region" description="Helical" evidence="18">
    <location>
        <begin position="357"/>
        <end position="382"/>
    </location>
</feature>
<evidence type="ECO:0000256" key="16">
    <source>
        <dbReference type="ARBA" id="ARBA00024827"/>
    </source>
</evidence>
<keyword evidence="11 20" id="KW-0418">Kinase</keyword>
<dbReference type="Gene3D" id="1.20.5.1930">
    <property type="match status" value="1"/>
</dbReference>
<dbReference type="InterPro" id="IPR011712">
    <property type="entry name" value="Sig_transdc_His_kin_sub3_dim/P"/>
</dbReference>
<proteinExistence type="predicted"/>
<dbReference type="CDD" id="cd16917">
    <property type="entry name" value="HATPase_UhpB-NarQ-NarX-like"/>
    <property type="match status" value="1"/>
</dbReference>
<evidence type="ECO:0000256" key="4">
    <source>
        <dbReference type="ARBA" id="ARBA00012438"/>
    </source>
</evidence>
<dbReference type="PANTHER" id="PTHR24421">
    <property type="entry name" value="NITRATE/NITRITE SENSOR PROTEIN NARX-RELATED"/>
    <property type="match status" value="1"/>
</dbReference>
<organism evidence="20 21">
    <name type="scientific">Amycolatopsis xylanica</name>
    <dbReference type="NCBI Taxonomy" id="589385"/>
    <lineage>
        <taxon>Bacteria</taxon>
        <taxon>Bacillati</taxon>
        <taxon>Actinomycetota</taxon>
        <taxon>Actinomycetes</taxon>
        <taxon>Pseudonocardiales</taxon>
        <taxon>Pseudonocardiaceae</taxon>
        <taxon>Amycolatopsis</taxon>
    </lineage>
</organism>
<evidence type="ECO:0000256" key="15">
    <source>
        <dbReference type="ARBA" id="ARBA00023014"/>
    </source>
</evidence>
<evidence type="ECO:0000313" key="20">
    <source>
        <dbReference type="EMBL" id="SDY72101.1"/>
    </source>
</evidence>
<comment type="catalytic activity">
    <reaction evidence="1">
        <text>ATP + protein L-histidine = ADP + protein N-phospho-L-histidine.</text>
        <dbReference type="EC" id="2.7.13.3"/>
    </reaction>
</comment>
<keyword evidence="18" id="KW-1133">Transmembrane helix</keyword>
<dbReference type="PANTHER" id="PTHR24421:SF10">
    <property type="entry name" value="NITRATE_NITRITE SENSOR PROTEIN NARQ"/>
    <property type="match status" value="1"/>
</dbReference>
<dbReference type="Pfam" id="PF07730">
    <property type="entry name" value="HisKA_3"/>
    <property type="match status" value="1"/>
</dbReference>
<feature type="transmembrane region" description="Helical" evidence="18">
    <location>
        <begin position="294"/>
        <end position="318"/>
    </location>
</feature>
<evidence type="ECO:0000256" key="17">
    <source>
        <dbReference type="ARBA" id="ARBA00030800"/>
    </source>
</evidence>
<dbReference type="Gene3D" id="2.30.42.10">
    <property type="match status" value="1"/>
</dbReference>
<keyword evidence="8" id="KW-0597">Phosphoprotein</keyword>